<sequence length="380" mass="43489">MGVIRVLQVFTIMDRGGAESMIMNYYRKIDKTKVQFDFLVHRQQKGAFDDEIESLGGKIYRLNPISPFFPKSYYNDLRAFFKTHNDYKIIHSHLNTFSCFPLKIALEFSIPCRIAHAHIAIDDVTIGSFFSGKESIKETLKKAVKLQLKKKIHKYSTHRFSCGEKAGKWLFGAHTKFMMMNNAVDAQTFAYTEEISASYKKDLAIENKLVIGHVGRFSSQKNHSFLLKIFAALLKKNKDCKLVLIGDGPLRSKIEAEAKELSIFEQILFLGVRTDIPQLYQMLDIFVFPSFYEGLPVTLIEAQSAGLKVFASDTITSEVHLTDDIQFLSIEKPAAFWAEQILKIENINKSDNINRIIEGNYDIISNTKNIEHFYLQQLAV</sequence>
<dbReference type="InterPro" id="IPR001296">
    <property type="entry name" value="Glyco_trans_1"/>
</dbReference>
<dbReference type="Gene3D" id="3.40.50.2000">
    <property type="entry name" value="Glycogen Phosphorylase B"/>
    <property type="match status" value="2"/>
</dbReference>
<comment type="caution">
    <text evidence="2">The sequence shown here is derived from an EMBL/GenBank/DDBJ whole genome shotgun (WGS) entry which is preliminary data.</text>
</comment>
<dbReference type="Proteomes" id="UP000315540">
    <property type="component" value="Unassembled WGS sequence"/>
</dbReference>
<organism evidence="2 3">
    <name type="scientific">Aquimarina algicola</name>
    <dbReference type="NCBI Taxonomy" id="2589995"/>
    <lineage>
        <taxon>Bacteria</taxon>
        <taxon>Pseudomonadati</taxon>
        <taxon>Bacteroidota</taxon>
        <taxon>Flavobacteriia</taxon>
        <taxon>Flavobacteriales</taxon>
        <taxon>Flavobacteriaceae</taxon>
        <taxon>Aquimarina</taxon>
    </lineage>
</organism>
<dbReference type="GO" id="GO:0016757">
    <property type="term" value="F:glycosyltransferase activity"/>
    <property type="evidence" value="ECO:0007669"/>
    <property type="project" value="InterPro"/>
</dbReference>
<dbReference type="AlphaFoldDB" id="A0A504JQK0"/>
<accession>A0A504JQK0</accession>
<protein>
    <submittedName>
        <fullName evidence="2">Glycosyltransferase family 1 protein</fullName>
    </submittedName>
</protein>
<name>A0A504JQK0_9FLAO</name>
<dbReference type="InterPro" id="IPR050194">
    <property type="entry name" value="Glycosyltransferase_grp1"/>
</dbReference>
<evidence type="ECO:0000313" key="2">
    <source>
        <dbReference type="EMBL" id="TPN89129.1"/>
    </source>
</evidence>
<dbReference type="Pfam" id="PF00534">
    <property type="entry name" value="Glycos_transf_1"/>
    <property type="match status" value="1"/>
</dbReference>
<dbReference type="CDD" id="cd03812">
    <property type="entry name" value="GT4_CapH-like"/>
    <property type="match status" value="1"/>
</dbReference>
<gene>
    <name evidence="2" type="ORF">FHK87_02590</name>
</gene>
<dbReference type="SUPFAM" id="SSF53756">
    <property type="entry name" value="UDP-Glycosyltransferase/glycogen phosphorylase"/>
    <property type="match status" value="1"/>
</dbReference>
<dbReference type="OrthoDB" id="7560678at2"/>
<reference evidence="2 3" key="1">
    <citation type="submission" date="2019-06" db="EMBL/GenBank/DDBJ databases">
        <authorList>
            <person name="Meng X."/>
        </authorList>
    </citation>
    <scope>NUCLEOTIDE SEQUENCE [LARGE SCALE GENOMIC DNA]</scope>
    <source>
        <strain evidence="2 3">M625</strain>
    </source>
</reference>
<evidence type="ECO:0000259" key="1">
    <source>
        <dbReference type="Pfam" id="PF00534"/>
    </source>
</evidence>
<feature type="domain" description="Glycosyl transferase family 1" evidence="1">
    <location>
        <begin position="200"/>
        <end position="350"/>
    </location>
</feature>
<evidence type="ECO:0000313" key="3">
    <source>
        <dbReference type="Proteomes" id="UP000315540"/>
    </source>
</evidence>
<dbReference type="PANTHER" id="PTHR45947:SF3">
    <property type="entry name" value="SULFOQUINOVOSYL TRANSFERASE SQD2"/>
    <property type="match status" value="1"/>
</dbReference>
<keyword evidence="2" id="KW-0808">Transferase</keyword>
<dbReference type="PANTHER" id="PTHR45947">
    <property type="entry name" value="SULFOQUINOVOSYL TRANSFERASE SQD2"/>
    <property type="match status" value="1"/>
</dbReference>
<dbReference type="EMBL" id="VFWZ01000001">
    <property type="protein sequence ID" value="TPN89129.1"/>
    <property type="molecule type" value="Genomic_DNA"/>
</dbReference>
<proteinExistence type="predicted"/>
<keyword evidence="3" id="KW-1185">Reference proteome</keyword>
<dbReference type="RefSeq" id="WP_140589412.1">
    <property type="nucleotide sequence ID" value="NZ_VFWZ01000001.1"/>
</dbReference>